<dbReference type="GO" id="GO:0006207">
    <property type="term" value="P:'de novo' pyrimidine nucleobase biosynthetic process"/>
    <property type="evidence" value="ECO:0007669"/>
    <property type="project" value="InterPro"/>
</dbReference>
<dbReference type="CDD" id="cd04738">
    <property type="entry name" value="DHOD_2_like"/>
    <property type="match status" value="1"/>
</dbReference>
<dbReference type="Pfam" id="PF01180">
    <property type="entry name" value="DHO_dh"/>
    <property type="match status" value="1"/>
</dbReference>
<keyword evidence="11" id="KW-1133">Transmembrane helix</keyword>
<protein>
    <recommendedName>
        <fullName evidence="5 16">Dihydroorotate dehydrogenase (quinone), mitochondrial</fullName>
        <shortName evidence="16">DHOdehase</shortName>
        <ecNumber evidence="4 16">1.3.5.2</ecNumber>
    </recommendedName>
</protein>
<proteinExistence type="inferred from homology"/>
<dbReference type="InterPro" id="IPR001295">
    <property type="entry name" value="Dihydroorotate_DH_CS"/>
</dbReference>
<keyword evidence="13 16" id="KW-0496">Mitochondrion</keyword>
<keyword evidence="9 16" id="KW-0999">Mitochondrion inner membrane</keyword>
<dbReference type="EnsemblMetazoa" id="CapteT175874">
    <property type="protein sequence ID" value="CapteP175874"/>
    <property type="gene ID" value="CapteG175874"/>
</dbReference>
<dbReference type="PROSITE" id="PS00912">
    <property type="entry name" value="DHODEHASE_2"/>
    <property type="match status" value="1"/>
</dbReference>
<comment type="catalytic activity">
    <reaction evidence="15 16">
        <text>(S)-dihydroorotate + a quinone = orotate + a quinol</text>
        <dbReference type="Rhea" id="RHEA:30187"/>
        <dbReference type="ChEBI" id="CHEBI:24646"/>
        <dbReference type="ChEBI" id="CHEBI:30839"/>
        <dbReference type="ChEBI" id="CHEBI:30864"/>
        <dbReference type="ChEBI" id="CHEBI:132124"/>
        <dbReference type="EC" id="1.3.5.2"/>
    </reaction>
</comment>
<dbReference type="Proteomes" id="UP000014760">
    <property type="component" value="Unassembled WGS sequence"/>
</dbReference>
<evidence type="ECO:0000256" key="1">
    <source>
        <dbReference type="ARBA" id="ARBA00004434"/>
    </source>
</evidence>
<evidence type="ECO:0000313" key="18">
    <source>
        <dbReference type="EMBL" id="ELT87928.1"/>
    </source>
</evidence>
<feature type="domain" description="Dihydroorotate dehydrogenase catalytic" evidence="17">
    <location>
        <begin position="75"/>
        <end position="399"/>
    </location>
</feature>
<keyword evidence="12 16" id="KW-0560">Oxidoreductase</keyword>
<dbReference type="UniPathway" id="UPA00070">
    <property type="reaction ID" value="UER00946"/>
</dbReference>
<evidence type="ECO:0000256" key="15">
    <source>
        <dbReference type="ARBA" id="ARBA00048639"/>
    </source>
</evidence>
<dbReference type="FunCoup" id="R7T4P9">
    <property type="interactions" value="783"/>
</dbReference>
<dbReference type="SUPFAM" id="SSF51395">
    <property type="entry name" value="FMN-linked oxidoreductases"/>
    <property type="match status" value="1"/>
</dbReference>
<keyword evidence="6 16" id="KW-0285">Flavoprotein</keyword>
<dbReference type="OrthoDB" id="14784at2759"/>
<dbReference type="AlphaFoldDB" id="R7T4P9"/>
<keyword evidence="20" id="KW-1185">Reference proteome</keyword>
<evidence type="ECO:0000256" key="12">
    <source>
        <dbReference type="ARBA" id="ARBA00023002"/>
    </source>
</evidence>
<keyword evidence="10" id="KW-0809">Transit peptide</keyword>
<dbReference type="STRING" id="283909.R7T4P9"/>
<evidence type="ECO:0000256" key="11">
    <source>
        <dbReference type="ARBA" id="ARBA00022989"/>
    </source>
</evidence>
<sequence length="419" mass="45393">MVSLQNKGRSALQLLIGGHVVCVGLATVTGNETWYKHVLMPFMQLFGAESSHWMAVQMAKHRIVPVMKDPEQASLKTQVLGHSFANPIGLAAGFDKQGEAVDGLLKIGFGFVEVGSVTPEPQEGNPKPRVFRLKEDQAVINRYGFNSDGHEAVHGRLQARVQGTKGPEAPDDRNMLNEQFWTPWRPKFQGKTCKVSGILGINLGKNKTSNDAVGDYVKGVERFNDLADYLVVNVSSPNTPGLRAMQGRKELQTLLDAVVAQRDQGHKKRTPIVVKIAPDLSQQDKIDIAAVVARPKSGVDGLIISNTTISRPKDLKSASREETGGLSGQPLKDLSTQTIRDMYKLTHGKLPIIGVGGVSSGEDAYVKLKAGASLIQLYSALAFDGPPLVPKIKRELAELIKKDGYESVSEVVGADFRTG</sequence>
<dbReference type="PANTHER" id="PTHR48109:SF4">
    <property type="entry name" value="DIHYDROOROTATE DEHYDROGENASE (QUINONE), MITOCHONDRIAL"/>
    <property type="match status" value="1"/>
</dbReference>
<dbReference type="EMBL" id="AMQN01015610">
    <property type="status" value="NOT_ANNOTATED_CDS"/>
    <property type="molecule type" value="Genomic_DNA"/>
</dbReference>
<evidence type="ECO:0000256" key="16">
    <source>
        <dbReference type="RuleBase" id="RU361255"/>
    </source>
</evidence>
<gene>
    <name evidence="18" type="ORF">CAPTEDRAFT_175874</name>
</gene>
<dbReference type="NCBIfam" id="TIGR01036">
    <property type="entry name" value="pyrD_sub2"/>
    <property type="match status" value="1"/>
</dbReference>
<reference evidence="19" key="3">
    <citation type="submission" date="2015-06" db="UniProtKB">
        <authorList>
            <consortium name="EnsemblMetazoa"/>
        </authorList>
    </citation>
    <scope>IDENTIFICATION</scope>
</reference>
<dbReference type="GO" id="GO:0044205">
    <property type="term" value="P:'de novo' UMP biosynthetic process"/>
    <property type="evidence" value="ECO:0007669"/>
    <property type="project" value="UniProtKB-UniPathway"/>
</dbReference>
<comment type="cofactor">
    <cofactor evidence="16">
        <name>FMN</name>
        <dbReference type="ChEBI" id="CHEBI:58210"/>
    </cofactor>
    <text evidence="16">Binds 1 FMN per subunit.</text>
</comment>
<dbReference type="Gene3D" id="3.20.20.70">
    <property type="entry name" value="Aldolase class I"/>
    <property type="match status" value="1"/>
</dbReference>
<evidence type="ECO:0000256" key="13">
    <source>
        <dbReference type="ARBA" id="ARBA00023128"/>
    </source>
</evidence>
<evidence type="ECO:0000256" key="6">
    <source>
        <dbReference type="ARBA" id="ARBA00022630"/>
    </source>
</evidence>
<evidence type="ECO:0000256" key="9">
    <source>
        <dbReference type="ARBA" id="ARBA00022792"/>
    </source>
</evidence>
<keyword evidence="14" id="KW-0472">Membrane</keyword>
<evidence type="ECO:0000256" key="5">
    <source>
        <dbReference type="ARBA" id="ARBA00017599"/>
    </source>
</evidence>
<accession>R7T4P9</accession>
<reference evidence="18 20" key="2">
    <citation type="journal article" date="2013" name="Nature">
        <title>Insights into bilaterian evolution from three spiralian genomes.</title>
        <authorList>
            <person name="Simakov O."/>
            <person name="Marletaz F."/>
            <person name="Cho S.J."/>
            <person name="Edsinger-Gonzales E."/>
            <person name="Havlak P."/>
            <person name="Hellsten U."/>
            <person name="Kuo D.H."/>
            <person name="Larsson T."/>
            <person name="Lv J."/>
            <person name="Arendt D."/>
            <person name="Savage R."/>
            <person name="Osoegawa K."/>
            <person name="de Jong P."/>
            <person name="Grimwood J."/>
            <person name="Chapman J.A."/>
            <person name="Shapiro H."/>
            <person name="Aerts A."/>
            <person name="Otillar R.P."/>
            <person name="Terry A.Y."/>
            <person name="Boore J.L."/>
            <person name="Grigoriev I.V."/>
            <person name="Lindberg D.R."/>
            <person name="Seaver E.C."/>
            <person name="Weisblat D.A."/>
            <person name="Putnam N.H."/>
            <person name="Rokhsar D.S."/>
        </authorList>
    </citation>
    <scope>NUCLEOTIDE SEQUENCE</scope>
    <source>
        <strain evidence="18 20">I ESC-2004</strain>
    </source>
</reference>
<comment type="subcellular location">
    <subcellularLocation>
        <location evidence="1 16">Mitochondrion inner membrane</location>
        <topology evidence="1 16">Single-pass membrane protein</topology>
    </subcellularLocation>
</comment>
<evidence type="ECO:0000256" key="2">
    <source>
        <dbReference type="ARBA" id="ARBA00005161"/>
    </source>
</evidence>
<evidence type="ECO:0000256" key="3">
    <source>
        <dbReference type="ARBA" id="ARBA00005359"/>
    </source>
</evidence>
<reference evidence="20" key="1">
    <citation type="submission" date="2012-12" db="EMBL/GenBank/DDBJ databases">
        <authorList>
            <person name="Hellsten U."/>
            <person name="Grimwood J."/>
            <person name="Chapman J.A."/>
            <person name="Shapiro H."/>
            <person name="Aerts A."/>
            <person name="Otillar R.P."/>
            <person name="Terry A.Y."/>
            <person name="Boore J.L."/>
            <person name="Simakov O."/>
            <person name="Marletaz F."/>
            <person name="Cho S.-J."/>
            <person name="Edsinger-Gonzales E."/>
            <person name="Havlak P."/>
            <person name="Kuo D.-H."/>
            <person name="Larsson T."/>
            <person name="Lv J."/>
            <person name="Arendt D."/>
            <person name="Savage R."/>
            <person name="Osoegawa K."/>
            <person name="de Jong P."/>
            <person name="Lindberg D.R."/>
            <person name="Seaver E.C."/>
            <person name="Weisblat D.A."/>
            <person name="Putnam N.H."/>
            <person name="Grigoriev I.V."/>
            <person name="Rokhsar D.S."/>
        </authorList>
    </citation>
    <scope>NUCLEOTIDE SEQUENCE</scope>
    <source>
        <strain evidence="20">I ESC-2004</strain>
    </source>
</reference>
<dbReference type="FunFam" id="3.20.20.70:FF:000066">
    <property type="entry name" value="Dihydroorotate dehydrogenase (quinone), mitochondrial"/>
    <property type="match status" value="1"/>
</dbReference>
<dbReference type="HOGENOM" id="CLU_013640_0_0_1"/>
<dbReference type="GO" id="GO:0106430">
    <property type="term" value="F:dihydroorotate dehydrogenase (quinone) activity"/>
    <property type="evidence" value="ECO:0007669"/>
    <property type="project" value="UniProtKB-EC"/>
</dbReference>
<dbReference type="PANTHER" id="PTHR48109">
    <property type="entry name" value="DIHYDROOROTATE DEHYDROGENASE (QUINONE), MITOCHONDRIAL-RELATED"/>
    <property type="match status" value="1"/>
</dbReference>
<evidence type="ECO:0000256" key="4">
    <source>
        <dbReference type="ARBA" id="ARBA00012791"/>
    </source>
</evidence>
<evidence type="ECO:0000259" key="17">
    <source>
        <dbReference type="Pfam" id="PF01180"/>
    </source>
</evidence>
<dbReference type="InterPro" id="IPR013785">
    <property type="entry name" value="Aldolase_TIM"/>
</dbReference>
<evidence type="ECO:0000313" key="20">
    <source>
        <dbReference type="Proteomes" id="UP000014760"/>
    </source>
</evidence>
<dbReference type="EMBL" id="KB312069">
    <property type="protein sequence ID" value="ELT87928.1"/>
    <property type="molecule type" value="Genomic_DNA"/>
</dbReference>
<organism evidence="18">
    <name type="scientific">Capitella teleta</name>
    <name type="common">Polychaete worm</name>
    <dbReference type="NCBI Taxonomy" id="283909"/>
    <lineage>
        <taxon>Eukaryota</taxon>
        <taxon>Metazoa</taxon>
        <taxon>Spiralia</taxon>
        <taxon>Lophotrochozoa</taxon>
        <taxon>Annelida</taxon>
        <taxon>Polychaeta</taxon>
        <taxon>Sedentaria</taxon>
        <taxon>Scolecida</taxon>
        <taxon>Capitellidae</taxon>
        <taxon>Capitella</taxon>
    </lineage>
</organism>
<keyword evidence="7 16" id="KW-0288">FMN</keyword>
<dbReference type="InterPro" id="IPR050074">
    <property type="entry name" value="DHO_dehydrogenase"/>
</dbReference>
<dbReference type="OMA" id="ERIKMGA"/>
<evidence type="ECO:0000256" key="14">
    <source>
        <dbReference type="ARBA" id="ARBA00023136"/>
    </source>
</evidence>
<evidence type="ECO:0000313" key="19">
    <source>
        <dbReference type="EnsemblMetazoa" id="CapteP175874"/>
    </source>
</evidence>
<evidence type="ECO:0000256" key="7">
    <source>
        <dbReference type="ARBA" id="ARBA00022643"/>
    </source>
</evidence>
<dbReference type="EC" id="1.3.5.2" evidence="4 16"/>
<keyword evidence="8" id="KW-0812">Transmembrane</keyword>
<dbReference type="PROSITE" id="PS00911">
    <property type="entry name" value="DHODEHASE_1"/>
    <property type="match status" value="1"/>
</dbReference>
<evidence type="ECO:0000256" key="10">
    <source>
        <dbReference type="ARBA" id="ARBA00022946"/>
    </source>
</evidence>
<evidence type="ECO:0000256" key="8">
    <source>
        <dbReference type="ARBA" id="ARBA00022692"/>
    </source>
</evidence>
<dbReference type="InterPro" id="IPR005720">
    <property type="entry name" value="Dihydroorotate_DH_cat"/>
</dbReference>
<name>R7T4P9_CAPTE</name>
<dbReference type="GO" id="GO:0005743">
    <property type="term" value="C:mitochondrial inner membrane"/>
    <property type="evidence" value="ECO:0007669"/>
    <property type="project" value="UniProtKB-SubCell"/>
</dbReference>
<comment type="pathway">
    <text evidence="2 16">Pyrimidine metabolism; UMP biosynthesis via de novo pathway; orotate from (S)-dihydroorotate (quinone route): step 1/1.</text>
</comment>
<comment type="similarity">
    <text evidence="3 16">Belongs to the dihydroorotate dehydrogenase family. Type 2 subfamily.</text>
</comment>
<dbReference type="InterPro" id="IPR005719">
    <property type="entry name" value="Dihydroorotate_DH_2"/>
</dbReference>